<dbReference type="PANTHER" id="PTHR31807:SF6">
    <property type="entry name" value="PROTEIN ENDOSPERM DEFECTIVE 1-RELATED"/>
    <property type="match status" value="1"/>
</dbReference>
<dbReference type="EMBL" id="KE344502">
    <property type="protein sequence ID" value="EXB64638.1"/>
    <property type="molecule type" value="Genomic_DNA"/>
</dbReference>
<organism evidence="3 4">
    <name type="scientific">Morus notabilis</name>
    <dbReference type="NCBI Taxonomy" id="981085"/>
    <lineage>
        <taxon>Eukaryota</taxon>
        <taxon>Viridiplantae</taxon>
        <taxon>Streptophyta</taxon>
        <taxon>Embryophyta</taxon>
        <taxon>Tracheophyta</taxon>
        <taxon>Spermatophyta</taxon>
        <taxon>Magnoliopsida</taxon>
        <taxon>eudicotyledons</taxon>
        <taxon>Gunneridae</taxon>
        <taxon>Pentapetalae</taxon>
        <taxon>rosids</taxon>
        <taxon>fabids</taxon>
        <taxon>Rosales</taxon>
        <taxon>Moraceae</taxon>
        <taxon>Moreae</taxon>
        <taxon>Morus</taxon>
    </lineage>
</organism>
<feature type="region of interest" description="Disordered" evidence="2">
    <location>
        <begin position="157"/>
        <end position="180"/>
    </location>
</feature>
<feature type="compositionally biased region" description="Pro residues" evidence="2">
    <location>
        <begin position="24"/>
        <end position="33"/>
    </location>
</feature>
<dbReference type="STRING" id="981085.W9RQF4"/>
<evidence type="ECO:0000313" key="3">
    <source>
        <dbReference type="EMBL" id="EXB64638.1"/>
    </source>
</evidence>
<dbReference type="InterPro" id="IPR007573">
    <property type="entry name" value="QWRF"/>
</dbReference>
<dbReference type="KEGG" id="mnt:21400953"/>
<reference evidence="4" key="1">
    <citation type="submission" date="2013-01" db="EMBL/GenBank/DDBJ databases">
        <title>Draft Genome Sequence of a Mulberry Tree, Morus notabilis C.K. Schneid.</title>
        <authorList>
            <person name="He N."/>
            <person name="Zhao S."/>
        </authorList>
    </citation>
    <scope>NUCLEOTIDE SEQUENCE</scope>
</reference>
<dbReference type="PANTHER" id="PTHR31807">
    <property type="entry name" value="AUGMIN FAMILY MEMBER"/>
    <property type="match status" value="1"/>
</dbReference>
<dbReference type="GO" id="GO:0008017">
    <property type="term" value="F:microtubule binding"/>
    <property type="evidence" value="ECO:0007669"/>
    <property type="project" value="TreeGrafter"/>
</dbReference>
<evidence type="ECO:0000313" key="4">
    <source>
        <dbReference type="Proteomes" id="UP000030645"/>
    </source>
</evidence>
<keyword evidence="4" id="KW-1185">Reference proteome</keyword>
<sequence length="570" mass="62061">MGDLMAEHCASTTEPAAELEASAPPLPPQPPPAHPRRPRVREVSSRFMSPAVSSSSSLTSGDLFPPKSPLHKPYLGLSPTPNPAEHKSRQRSSSVDRRRRQLDMEPLSCSDENNRPVDEPPVQIQSSENSFFFEQVPPSTLRRQRSVKLQKENVGNRQILQKTGHGKGGAFATPSRPDTPMLSASLDRTISSSSTARFRLMQQRSHNMTSSAAAKLLQSSVMSLPSQSTDQATQSSSQDRNSVDGNRDHLSCSTQSLPDLRSPMPETDMLPTVSGRPRNSIRGGGGHGSTTAGSDSLKLSTFPSSRYLNSPFNSATDGGEKPANAVFKSCVSLAKMGGLCLPPVPPCVNAKPGTEMRKAKKVSRQPEDIHSLKLLHNRYLQWRFANARAEASVQAQQREAQTKVNSLRVSISELYDSVTRKRIELGILRRTKAVSAILEAQVPHLDQWSTLEGDYSISLAESIQALLNASIQLPMGGNVRVDIKELQEALNSATKVMETTVSHVKHLMPKAEETEILMSELAKIVGGERALVEECGDLLTTTCASQVDECSLRGQIMQLHRSFALAASQP</sequence>
<feature type="region of interest" description="Disordered" evidence="2">
    <location>
        <begin position="1"/>
        <end position="124"/>
    </location>
</feature>
<feature type="compositionally biased region" description="Low complexity" evidence="2">
    <location>
        <begin position="226"/>
        <end position="239"/>
    </location>
</feature>
<dbReference type="GO" id="GO:0005737">
    <property type="term" value="C:cytoplasm"/>
    <property type="evidence" value="ECO:0007669"/>
    <property type="project" value="TreeGrafter"/>
</dbReference>
<protein>
    <recommendedName>
        <fullName evidence="5">Protein ENDOSPERM DEFECTIVE 1</fullName>
    </recommendedName>
</protein>
<dbReference type="GO" id="GO:0005880">
    <property type="term" value="C:nuclear microtubule"/>
    <property type="evidence" value="ECO:0007669"/>
    <property type="project" value="TreeGrafter"/>
</dbReference>
<feature type="compositionally biased region" description="Low complexity" evidence="2">
    <location>
        <begin position="14"/>
        <end position="23"/>
    </location>
</feature>
<dbReference type="Proteomes" id="UP000030645">
    <property type="component" value="Unassembled WGS sequence"/>
</dbReference>
<dbReference type="eggNOG" id="ENOG502R98H">
    <property type="taxonomic scope" value="Eukaryota"/>
</dbReference>
<proteinExistence type="inferred from homology"/>
<feature type="compositionally biased region" description="Low complexity" evidence="2">
    <location>
        <begin position="45"/>
        <end position="60"/>
    </location>
</feature>
<dbReference type="OrthoDB" id="542108at2759"/>
<evidence type="ECO:0000256" key="2">
    <source>
        <dbReference type="SAM" id="MobiDB-lite"/>
    </source>
</evidence>
<evidence type="ECO:0008006" key="5">
    <source>
        <dbReference type="Google" id="ProtNLM"/>
    </source>
</evidence>
<evidence type="ECO:0000256" key="1">
    <source>
        <dbReference type="ARBA" id="ARBA00010016"/>
    </source>
</evidence>
<name>W9RQF4_9ROSA</name>
<dbReference type="Pfam" id="PF04484">
    <property type="entry name" value="QWRF"/>
    <property type="match status" value="1"/>
</dbReference>
<dbReference type="AlphaFoldDB" id="W9RQF4"/>
<gene>
    <name evidence="3" type="ORF">L484_017970</name>
</gene>
<comment type="similarity">
    <text evidence="1">Belongs to the QWRF family.</text>
</comment>
<feature type="compositionally biased region" description="Basic and acidic residues" evidence="2">
    <location>
        <begin position="241"/>
        <end position="250"/>
    </location>
</feature>
<feature type="region of interest" description="Disordered" evidence="2">
    <location>
        <begin position="221"/>
        <end position="298"/>
    </location>
</feature>
<dbReference type="GO" id="GO:0051225">
    <property type="term" value="P:spindle assembly"/>
    <property type="evidence" value="ECO:0007669"/>
    <property type="project" value="TreeGrafter"/>
</dbReference>
<accession>W9RQF4</accession>